<protein>
    <recommendedName>
        <fullName evidence="3">Glycolipid-binding domain-containing protein</fullName>
    </recommendedName>
</protein>
<proteinExistence type="predicted"/>
<name>A0A1W2A2M1_9RHOB</name>
<accession>A0A1W2A2M1</accession>
<keyword evidence="2" id="KW-1185">Reference proteome</keyword>
<sequence length="155" mass="17475">MLIGHARFGDGQGWSHLDYVIRCDGDWFTQSADVTGTFRDQPVALRLLRNGDNWALNDVPQPAVEGAVDIDLGFTPATNLMPLRRLCEVGRMQARAAWLCEPEGALRPLNQAYTRERGGLVRYEAEQTEFQTELKVADDGFVALYPGFWERQVMT</sequence>
<dbReference type="STRING" id="1387277.SAMN06295998_102341"/>
<evidence type="ECO:0000313" key="1">
    <source>
        <dbReference type="EMBL" id="SMC54937.1"/>
    </source>
</evidence>
<dbReference type="Proteomes" id="UP000192330">
    <property type="component" value="Unassembled WGS sequence"/>
</dbReference>
<dbReference type="AlphaFoldDB" id="A0A1W2A2M1"/>
<dbReference type="Pfam" id="PF06475">
    <property type="entry name" value="Glycolipid_bind"/>
    <property type="match status" value="1"/>
</dbReference>
<dbReference type="SUPFAM" id="SSF159275">
    <property type="entry name" value="PA1994-like"/>
    <property type="match status" value="1"/>
</dbReference>
<organism evidence="1 2">
    <name type="scientific">Primorskyibacter flagellatus</name>
    <dbReference type="NCBI Taxonomy" id="1387277"/>
    <lineage>
        <taxon>Bacteria</taxon>
        <taxon>Pseudomonadati</taxon>
        <taxon>Pseudomonadota</taxon>
        <taxon>Alphaproteobacteria</taxon>
        <taxon>Rhodobacterales</taxon>
        <taxon>Roseobacteraceae</taxon>
        <taxon>Primorskyibacter</taxon>
    </lineage>
</organism>
<evidence type="ECO:0000313" key="2">
    <source>
        <dbReference type="Proteomes" id="UP000192330"/>
    </source>
</evidence>
<dbReference type="EMBL" id="FWYD01000002">
    <property type="protein sequence ID" value="SMC54937.1"/>
    <property type="molecule type" value="Genomic_DNA"/>
</dbReference>
<evidence type="ECO:0008006" key="3">
    <source>
        <dbReference type="Google" id="ProtNLM"/>
    </source>
</evidence>
<gene>
    <name evidence="1" type="ORF">SAMN06295998_102341</name>
</gene>
<dbReference type="InterPro" id="IPR009467">
    <property type="entry name" value="Glycolipid-bd_prot_put"/>
</dbReference>
<reference evidence="1 2" key="1">
    <citation type="submission" date="2017-04" db="EMBL/GenBank/DDBJ databases">
        <authorList>
            <person name="Afonso C.L."/>
            <person name="Miller P.J."/>
            <person name="Scott M.A."/>
            <person name="Spackman E."/>
            <person name="Goraichik I."/>
            <person name="Dimitrov K.M."/>
            <person name="Suarez D.L."/>
            <person name="Swayne D.E."/>
        </authorList>
    </citation>
    <scope>NUCLEOTIDE SEQUENCE [LARGE SCALE GENOMIC DNA]</scope>
    <source>
        <strain evidence="1 2">CGMCC 1.12644</strain>
    </source>
</reference>